<dbReference type="OrthoDB" id="18087at2759"/>
<feature type="region of interest" description="Disordered" evidence="5">
    <location>
        <begin position="338"/>
        <end position="992"/>
    </location>
</feature>
<feature type="compositionally biased region" description="Low complexity" evidence="5">
    <location>
        <begin position="724"/>
        <end position="737"/>
    </location>
</feature>
<dbReference type="CDD" id="cd12455">
    <property type="entry name" value="RRM_like_Smg4_UPF3"/>
    <property type="match status" value="1"/>
</dbReference>
<dbReference type="GO" id="GO:0005737">
    <property type="term" value="C:cytoplasm"/>
    <property type="evidence" value="ECO:0007669"/>
    <property type="project" value="TreeGrafter"/>
</dbReference>
<dbReference type="PANTHER" id="PTHR13112">
    <property type="entry name" value="UPF3 REGULATOR OF NONSENSE TRANSCRIPTS-LIKE PROTEIN"/>
    <property type="match status" value="1"/>
</dbReference>
<feature type="compositionally biased region" description="Low complexity" evidence="5">
    <location>
        <begin position="766"/>
        <end position="779"/>
    </location>
</feature>
<comment type="caution">
    <text evidence="7">The sequence shown here is derived from an EMBL/GenBank/DDBJ whole genome shotgun (WGS) entry which is preliminary data.</text>
</comment>
<name>A0A388LKF4_CHABU</name>
<comment type="similarity">
    <text evidence="2">Belongs to the RENT3 family.</text>
</comment>
<evidence type="ECO:0000259" key="6">
    <source>
        <dbReference type="Pfam" id="PF03467"/>
    </source>
</evidence>
<feature type="compositionally biased region" description="Low complexity" evidence="5">
    <location>
        <begin position="349"/>
        <end position="361"/>
    </location>
</feature>
<proteinExistence type="inferred from homology"/>
<evidence type="ECO:0000313" key="8">
    <source>
        <dbReference type="Proteomes" id="UP000265515"/>
    </source>
</evidence>
<dbReference type="STRING" id="69332.A0A388LKF4"/>
<feature type="compositionally biased region" description="Polar residues" evidence="5">
    <location>
        <begin position="890"/>
        <end position="907"/>
    </location>
</feature>
<dbReference type="Gramene" id="GBG82757">
    <property type="protein sequence ID" value="GBG82757"/>
    <property type="gene ID" value="CBR_g36287"/>
</dbReference>
<evidence type="ECO:0000256" key="3">
    <source>
        <dbReference type="ARBA" id="ARBA00023161"/>
    </source>
</evidence>
<evidence type="ECO:0000313" key="7">
    <source>
        <dbReference type="EMBL" id="GBG82757.1"/>
    </source>
</evidence>
<dbReference type="InterPro" id="IPR005120">
    <property type="entry name" value="UPF3_dom"/>
</dbReference>
<feature type="compositionally biased region" description="Low complexity" evidence="5">
    <location>
        <begin position="858"/>
        <end position="889"/>
    </location>
</feature>
<dbReference type="AlphaFoldDB" id="A0A388LKF4"/>
<dbReference type="SUPFAM" id="SSF54928">
    <property type="entry name" value="RNA-binding domain, RBD"/>
    <property type="match status" value="1"/>
</dbReference>
<feature type="compositionally biased region" description="Low complexity" evidence="5">
    <location>
        <begin position="955"/>
        <end position="966"/>
    </location>
</feature>
<dbReference type="PANTHER" id="PTHR13112:SF0">
    <property type="entry name" value="FI21285P1"/>
    <property type="match status" value="1"/>
</dbReference>
<dbReference type="InterPro" id="IPR039722">
    <property type="entry name" value="Upf3"/>
</dbReference>
<feature type="domain" description="UPF3" evidence="6">
    <location>
        <begin position="7"/>
        <end position="172"/>
    </location>
</feature>
<dbReference type="Proteomes" id="UP000265515">
    <property type="component" value="Unassembled WGS sequence"/>
</dbReference>
<accession>A0A388LKF4</accession>
<feature type="compositionally biased region" description="Low complexity" evidence="5">
    <location>
        <begin position="635"/>
        <end position="673"/>
    </location>
</feature>
<feature type="compositionally biased region" description="Low complexity" evidence="5">
    <location>
        <begin position="590"/>
        <end position="616"/>
    </location>
</feature>
<keyword evidence="8" id="KW-1185">Reference proteome</keyword>
<dbReference type="GO" id="GO:0003729">
    <property type="term" value="F:mRNA binding"/>
    <property type="evidence" value="ECO:0007669"/>
    <property type="project" value="TreeGrafter"/>
</dbReference>
<feature type="compositionally biased region" description="Basic and acidic residues" evidence="5">
    <location>
        <begin position="270"/>
        <end position="289"/>
    </location>
</feature>
<evidence type="ECO:0000256" key="4">
    <source>
        <dbReference type="ARBA" id="ARBA00023242"/>
    </source>
</evidence>
<dbReference type="GO" id="GO:0000184">
    <property type="term" value="P:nuclear-transcribed mRNA catabolic process, nonsense-mediated decay"/>
    <property type="evidence" value="ECO:0007669"/>
    <property type="project" value="UniProtKB-KW"/>
</dbReference>
<dbReference type="Gene3D" id="3.30.70.330">
    <property type="match status" value="1"/>
</dbReference>
<dbReference type="EMBL" id="BFEA01000417">
    <property type="protein sequence ID" value="GBG82757.1"/>
    <property type="molecule type" value="Genomic_DNA"/>
</dbReference>
<feature type="compositionally biased region" description="Gly residues" evidence="5">
    <location>
        <begin position="555"/>
        <end position="571"/>
    </location>
</feature>
<dbReference type="GO" id="GO:0045727">
    <property type="term" value="P:positive regulation of translation"/>
    <property type="evidence" value="ECO:0007669"/>
    <property type="project" value="TreeGrafter"/>
</dbReference>
<feature type="compositionally biased region" description="Basic and acidic residues" evidence="5">
    <location>
        <begin position="580"/>
        <end position="589"/>
    </location>
</feature>
<keyword evidence="3" id="KW-0866">Nonsense-mediated mRNA decay</keyword>
<feature type="compositionally biased region" description="Gly residues" evidence="5">
    <location>
        <begin position="738"/>
        <end position="751"/>
    </location>
</feature>
<dbReference type="Pfam" id="PF03467">
    <property type="entry name" value="Smg4_UPF3"/>
    <property type="match status" value="1"/>
</dbReference>
<dbReference type="OMA" id="DEVTHTD"/>
<protein>
    <recommendedName>
        <fullName evidence="6">UPF3 domain-containing protein</fullName>
    </recommendedName>
</protein>
<sequence>MKETVAKTKVIVRRLPPNLKAEALVEVIDKSFAGRYNWFSFHEGKTNQKRIVYSRAYLNFKKPEDVLEFYESFEDHAFVNERGLPFKACVEYAPFQAIPKAKARKDAREGTIFKDPDYLAFVEEVGKPSDALPSAEVQLERREAERARELAATGGVSPVIVTPLMEYVRGKRAAKAAPQQKPLSAVARQAAARAAAAAAASAAASTGGPGGSSQKPRTVILQEKAKMGEGTGMEKRSAAKDGGGTAVFAVVSPAASASPSPCASSPSKAEPLRSSREREAVVERKRREALDSRDRRLVREAVVAALSSVGGAVGSSRSALGTSGVPGTAVGGKIGASTLAAGASGGTSGVPSTSVSASTTGNKSVDNEGMMSTTAIAAAGGGGGGGGGGGVGTIVRESSAIGGGRKEILRRQRGLPPPSIHQMAPEERDKATEGESASGEREKDERRDAVSGEVAACGGGGVGDATTVGAVPPVGIATSTSRGGAGSGTSSNPRQRPPLPPGPSRVGTGQDPVGQAAAGSPAHQRQQHGHGSQGQQSASPRVAQVVQSQAQQQHMGGGYVAVGSAGGGGTAMGTRGPQRRGGEGIRVRDVQQVSASQNASSSSSSVSLSSTSRQLVGGVSSNQLGRNIHRPSPLGSSSSSSGGQGVMSAGSSSSSGAASSPARSPSSSQAVSGRGAGTPSNIQASGSSLRGATRDGNPPQYNGGASGYPNSSGTVGAASKSGGPAAVSTGVPATATVAGGGGRTLDEGGGASKSSWAAGGGGLQDSPANAAASVAAAPSLGMTGGGGHVASMTTTSAHGTVTDKPSEVRRVRNKDRPDRPVWTPRRRPETPQSAQTAVTTGGTAGGGGAASSPHVAPTTSSSAHSSSTTISQERSSGGSLFASGSGSISVTPVTSVTAGGYLSTQRAVPSHAIRTAMDAPSRSGGYHHNHGHGGKQSISRSELEEEGQHTNNPLSSSIGGPSESIPKPLRRTSGSPSARLGEAKQVWVAVQR</sequence>
<feature type="compositionally biased region" description="Low complexity" evidence="5">
    <location>
        <begin position="529"/>
        <end position="553"/>
    </location>
</feature>
<reference evidence="7 8" key="1">
    <citation type="journal article" date="2018" name="Cell">
        <title>The Chara Genome: Secondary Complexity and Implications for Plant Terrestrialization.</title>
        <authorList>
            <person name="Nishiyama T."/>
            <person name="Sakayama H."/>
            <person name="Vries J.D."/>
            <person name="Buschmann H."/>
            <person name="Saint-Marcoux D."/>
            <person name="Ullrich K.K."/>
            <person name="Haas F.B."/>
            <person name="Vanderstraeten L."/>
            <person name="Becker D."/>
            <person name="Lang D."/>
            <person name="Vosolsobe S."/>
            <person name="Rombauts S."/>
            <person name="Wilhelmsson P.K.I."/>
            <person name="Janitza P."/>
            <person name="Kern R."/>
            <person name="Heyl A."/>
            <person name="Rumpler F."/>
            <person name="Villalobos L.I.A.C."/>
            <person name="Clay J.M."/>
            <person name="Skokan R."/>
            <person name="Toyoda A."/>
            <person name="Suzuki Y."/>
            <person name="Kagoshima H."/>
            <person name="Schijlen E."/>
            <person name="Tajeshwar N."/>
            <person name="Catarino B."/>
            <person name="Hetherington A.J."/>
            <person name="Saltykova A."/>
            <person name="Bonnot C."/>
            <person name="Breuninger H."/>
            <person name="Symeonidi A."/>
            <person name="Radhakrishnan G.V."/>
            <person name="Van Nieuwerburgh F."/>
            <person name="Deforce D."/>
            <person name="Chang C."/>
            <person name="Karol K.G."/>
            <person name="Hedrich R."/>
            <person name="Ulvskov P."/>
            <person name="Glockner G."/>
            <person name="Delwiche C.F."/>
            <person name="Petrasek J."/>
            <person name="Van de Peer Y."/>
            <person name="Friml J."/>
            <person name="Beilby M."/>
            <person name="Dolan L."/>
            <person name="Kohara Y."/>
            <person name="Sugano S."/>
            <person name="Fujiyama A."/>
            <person name="Delaux P.-M."/>
            <person name="Quint M."/>
            <person name="TheiBen G."/>
            <person name="Hagemann M."/>
            <person name="Harholt J."/>
            <person name="Dunand C."/>
            <person name="Zachgo S."/>
            <person name="Langdale J."/>
            <person name="Maumus F."/>
            <person name="Straeten D.V.D."/>
            <person name="Gould S.B."/>
            <person name="Rensing S.A."/>
        </authorList>
    </citation>
    <scope>NUCLEOTIDE SEQUENCE [LARGE SCALE GENOMIC DNA]</scope>
    <source>
        <strain evidence="7 8">S276</strain>
    </source>
</reference>
<evidence type="ECO:0000256" key="1">
    <source>
        <dbReference type="ARBA" id="ARBA00004123"/>
    </source>
</evidence>
<dbReference type="InterPro" id="IPR035979">
    <property type="entry name" value="RBD_domain_sf"/>
</dbReference>
<evidence type="ECO:0000256" key="5">
    <source>
        <dbReference type="SAM" id="MobiDB-lite"/>
    </source>
</evidence>
<comment type="subcellular location">
    <subcellularLocation>
        <location evidence="1">Nucleus</location>
    </subcellularLocation>
</comment>
<dbReference type="GO" id="GO:0005730">
    <property type="term" value="C:nucleolus"/>
    <property type="evidence" value="ECO:0007669"/>
    <property type="project" value="TreeGrafter"/>
</dbReference>
<evidence type="ECO:0000256" key="2">
    <source>
        <dbReference type="ARBA" id="ARBA00005991"/>
    </source>
</evidence>
<feature type="compositionally biased region" description="Gly residues" evidence="5">
    <location>
        <begin position="379"/>
        <end position="392"/>
    </location>
</feature>
<organism evidence="7 8">
    <name type="scientific">Chara braunii</name>
    <name type="common">Braun's stonewort</name>
    <dbReference type="NCBI Taxonomy" id="69332"/>
    <lineage>
        <taxon>Eukaryota</taxon>
        <taxon>Viridiplantae</taxon>
        <taxon>Streptophyta</taxon>
        <taxon>Charophyceae</taxon>
        <taxon>Charales</taxon>
        <taxon>Characeae</taxon>
        <taxon>Chara</taxon>
    </lineage>
</organism>
<gene>
    <name evidence="7" type="ORF">CBR_g36287</name>
</gene>
<feature type="compositionally biased region" description="Basic and acidic residues" evidence="5">
    <location>
        <begin position="424"/>
        <end position="450"/>
    </location>
</feature>
<feature type="compositionally biased region" description="Basic and acidic residues" evidence="5">
    <location>
        <begin position="804"/>
        <end position="819"/>
    </location>
</feature>
<keyword evidence="4" id="KW-0539">Nucleus</keyword>
<feature type="compositionally biased region" description="Low complexity" evidence="5">
    <location>
        <begin position="255"/>
        <end position="269"/>
    </location>
</feature>
<feature type="compositionally biased region" description="Low complexity" evidence="5">
    <location>
        <begin position="464"/>
        <end position="494"/>
    </location>
</feature>
<feature type="region of interest" description="Disordered" evidence="5">
    <location>
        <begin position="255"/>
        <end position="289"/>
    </location>
</feature>
<feature type="compositionally biased region" description="Polar residues" evidence="5">
    <location>
        <begin position="678"/>
        <end position="690"/>
    </location>
</feature>
<dbReference type="InterPro" id="IPR012677">
    <property type="entry name" value="Nucleotide-bd_a/b_plait_sf"/>
</dbReference>